<dbReference type="AlphaFoldDB" id="A0A4P2R0V8"/>
<proteinExistence type="predicted"/>
<dbReference type="Proteomes" id="UP000295497">
    <property type="component" value="Chromosome"/>
</dbReference>
<keyword evidence="1" id="KW-0732">Signal</keyword>
<accession>A0A4P2R0V8</accession>
<evidence type="ECO:0000256" key="1">
    <source>
        <dbReference type="SAM" id="SignalP"/>
    </source>
</evidence>
<dbReference type="SUPFAM" id="SSF63825">
    <property type="entry name" value="YWTD domain"/>
    <property type="match status" value="1"/>
</dbReference>
<name>A0A4P2R0V8_SORCE</name>
<organism evidence="2 3">
    <name type="scientific">Sorangium cellulosum</name>
    <name type="common">Polyangium cellulosum</name>
    <dbReference type="NCBI Taxonomy" id="56"/>
    <lineage>
        <taxon>Bacteria</taxon>
        <taxon>Pseudomonadati</taxon>
        <taxon>Myxococcota</taxon>
        <taxon>Polyangia</taxon>
        <taxon>Polyangiales</taxon>
        <taxon>Polyangiaceae</taxon>
        <taxon>Sorangium</taxon>
    </lineage>
</organism>
<evidence type="ECO:0000313" key="3">
    <source>
        <dbReference type="Proteomes" id="UP000295497"/>
    </source>
</evidence>
<sequence length="359" mass="34875">MTEARGDFRRSAGVLCAVASLSAAAGNPGCSRAEDAPGRTIAGSAAGTVGATTTSGAGGGGGAGGDAPYAISTLAPAIAFDATPDAGAAYVYFTGIDADGRAGVFRTSARGGAGSTEIAVGPPFVAPLGIAASADGGRLFVADPGAGSAALDDAGALDAGALFAIDVPGGAVAPVRGGEGMRARGLEIVRGADGEERIVFSGRDREGGQPGVFALPARGGEASAIATGSPLVDPSGVAVADGGAVFVCDTLASPDRTATIFRIEDGFASAFATGLHVGYPCGLALTRDDAALLVLARDVARGADEVVRIEVASGARSATPTGAPGHDEPGGLHRAKGADVFAFVDHKAQEQGSVFLLGP</sequence>
<dbReference type="Gene3D" id="2.120.10.30">
    <property type="entry name" value="TolB, C-terminal domain"/>
    <property type="match status" value="1"/>
</dbReference>
<feature type="chain" id="PRO_5020402802" evidence="1">
    <location>
        <begin position="26"/>
        <end position="359"/>
    </location>
</feature>
<dbReference type="EMBL" id="CP012672">
    <property type="protein sequence ID" value="AUX36559.1"/>
    <property type="molecule type" value="Genomic_DNA"/>
</dbReference>
<reference evidence="2 3" key="1">
    <citation type="submission" date="2015-09" db="EMBL/GenBank/DDBJ databases">
        <title>Sorangium comparison.</title>
        <authorList>
            <person name="Zaburannyi N."/>
            <person name="Bunk B."/>
            <person name="Overmann J."/>
            <person name="Mueller R."/>
        </authorList>
    </citation>
    <scope>NUCLEOTIDE SEQUENCE [LARGE SCALE GENOMIC DNA]</scope>
    <source>
        <strain evidence="2 3">So ce836</strain>
    </source>
</reference>
<protein>
    <submittedName>
        <fullName evidence="2">Uncharacterized protein</fullName>
    </submittedName>
</protein>
<feature type="signal peptide" evidence="1">
    <location>
        <begin position="1"/>
        <end position="25"/>
    </location>
</feature>
<dbReference type="RefSeq" id="WP_237244573.1">
    <property type="nucleotide sequence ID" value="NZ_CP012672.1"/>
</dbReference>
<dbReference type="InterPro" id="IPR011042">
    <property type="entry name" value="6-blade_b-propeller_TolB-like"/>
</dbReference>
<evidence type="ECO:0000313" key="2">
    <source>
        <dbReference type="EMBL" id="AUX36559.1"/>
    </source>
</evidence>
<gene>
    <name evidence="2" type="ORF">SOCE836_087670</name>
</gene>